<keyword evidence="3" id="KW-1185">Reference proteome</keyword>
<organism evidence="2 3">
    <name type="scientific">Flammeovirga aprica JL-4</name>
    <dbReference type="NCBI Taxonomy" id="694437"/>
    <lineage>
        <taxon>Bacteria</taxon>
        <taxon>Pseudomonadati</taxon>
        <taxon>Bacteroidota</taxon>
        <taxon>Cytophagia</taxon>
        <taxon>Cytophagales</taxon>
        <taxon>Flammeovirgaceae</taxon>
        <taxon>Flammeovirga</taxon>
    </lineage>
</organism>
<keyword evidence="1" id="KW-0472">Membrane</keyword>
<evidence type="ECO:0000313" key="3">
    <source>
        <dbReference type="Proteomes" id="UP000576082"/>
    </source>
</evidence>
<feature type="transmembrane region" description="Helical" evidence="1">
    <location>
        <begin position="20"/>
        <end position="40"/>
    </location>
</feature>
<evidence type="ECO:0000256" key="1">
    <source>
        <dbReference type="SAM" id="Phobius"/>
    </source>
</evidence>
<accession>A0A7X9S284</accession>
<evidence type="ECO:0000313" key="2">
    <source>
        <dbReference type="EMBL" id="NME73054.1"/>
    </source>
</evidence>
<proteinExistence type="predicted"/>
<name>A0A7X9S284_9BACT</name>
<dbReference type="AlphaFoldDB" id="A0A7X9S284"/>
<dbReference type="RefSeq" id="WP_169661188.1">
    <property type="nucleotide sequence ID" value="NZ_JABANE010000331.1"/>
</dbReference>
<dbReference type="InterPro" id="IPR032675">
    <property type="entry name" value="LRR_dom_sf"/>
</dbReference>
<dbReference type="SUPFAM" id="SSF52058">
    <property type="entry name" value="L domain-like"/>
    <property type="match status" value="1"/>
</dbReference>
<protein>
    <submittedName>
        <fullName evidence="2">Leucine-rich repeat domain-containing protein</fullName>
    </submittedName>
</protein>
<dbReference type="EMBL" id="JABANE010000331">
    <property type="protein sequence ID" value="NME73054.1"/>
    <property type="molecule type" value="Genomic_DNA"/>
</dbReference>
<keyword evidence="1" id="KW-1133">Transmembrane helix</keyword>
<gene>
    <name evidence="2" type="ORF">HHU12_34205</name>
</gene>
<dbReference type="Proteomes" id="UP000576082">
    <property type="component" value="Unassembled WGS sequence"/>
</dbReference>
<reference evidence="2 3" key="1">
    <citation type="submission" date="2020-04" db="EMBL/GenBank/DDBJ databases">
        <title>Flammeovirga sp. SR4, a novel species isolated from seawater.</title>
        <authorList>
            <person name="Wang X."/>
        </authorList>
    </citation>
    <scope>NUCLEOTIDE SEQUENCE [LARGE SCALE GENOMIC DNA]</scope>
    <source>
        <strain evidence="2 3">ATCC 23126</strain>
    </source>
</reference>
<keyword evidence="1" id="KW-0812">Transmembrane</keyword>
<sequence>MIHNKTSIGAVQRKLASAKYLYYFIISVVIILLIGCTNYMDMEEQEALKKLKDNYGSSIYSYNYDSNRKHIIMIKIKDDLSITKLPEELRAFKKLEEIKILNCNVTEVPEFITEFPELKALWMEGNPIKEIPSFITKCHKLNILDISSTEV</sequence>
<dbReference type="Gene3D" id="3.80.10.10">
    <property type="entry name" value="Ribonuclease Inhibitor"/>
    <property type="match status" value="1"/>
</dbReference>
<comment type="caution">
    <text evidence="2">The sequence shown here is derived from an EMBL/GenBank/DDBJ whole genome shotgun (WGS) entry which is preliminary data.</text>
</comment>
<feature type="non-terminal residue" evidence="2">
    <location>
        <position position="151"/>
    </location>
</feature>